<gene>
    <name evidence="2" type="ORF">N7530_011034</name>
</gene>
<evidence type="ECO:0000313" key="2">
    <source>
        <dbReference type="EMBL" id="KAJ5459090.1"/>
    </source>
</evidence>
<evidence type="ECO:0000313" key="3">
    <source>
        <dbReference type="Proteomes" id="UP001147760"/>
    </source>
</evidence>
<name>A0A9W9WGV7_9EURO</name>
<accession>A0A9W9WGV7</accession>
<keyword evidence="3" id="KW-1185">Reference proteome</keyword>
<reference evidence="2" key="2">
    <citation type="journal article" date="2023" name="IMA Fungus">
        <title>Comparative genomic study of the Penicillium genus elucidates a diverse pangenome and 15 lateral gene transfer events.</title>
        <authorList>
            <person name="Petersen C."/>
            <person name="Sorensen T."/>
            <person name="Nielsen M.R."/>
            <person name="Sondergaard T.E."/>
            <person name="Sorensen J.L."/>
            <person name="Fitzpatrick D.A."/>
            <person name="Frisvad J.C."/>
            <person name="Nielsen K.L."/>
        </authorList>
    </citation>
    <scope>NUCLEOTIDE SEQUENCE</scope>
    <source>
        <strain evidence="2">IBT 17660</strain>
    </source>
</reference>
<feature type="coiled-coil region" evidence="1">
    <location>
        <begin position="255"/>
        <end position="353"/>
    </location>
</feature>
<evidence type="ECO:0000256" key="1">
    <source>
        <dbReference type="SAM" id="Coils"/>
    </source>
</evidence>
<dbReference type="EMBL" id="JAPWDO010000008">
    <property type="protein sequence ID" value="KAJ5459090.1"/>
    <property type="molecule type" value="Genomic_DNA"/>
</dbReference>
<reference evidence="2" key="1">
    <citation type="submission" date="2022-12" db="EMBL/GenBank/DDBJ databases">
        <authorList>
            <person name="Petersen C."/>
        </authorList>
    </citation>
    <scope>NUCLEOTIDE SEQUENCE</scope>
    <source>
        <strain evidence="2">IBT 17660</strain>
    </source>
</reference>
<dbReference type="AlphaFoldDB" id="A0A9W9WGV7"/>
<organism evidence="2 3">
    <name type="scientific">Penicillium desertorum</name>
    <dbReference type="NCBI Taxonomy" id="1303715"/>
    <lineage>
        <taxon>Eukaryota</taxon>
        <taxon>Fungi</taxon>
        <taxon>Dikarya</taxon>
        <taxon>Ascomycota</taxon>
        <taxon>Pezizomycotina</taxon>
        <taxon>Eurotiomycetes</taxon>
        <taxon>Eurotiomycetidae</taxon>
        <taxon>Eurotiales</taxon>
        <taxon>Aspergillaceae</taxon>
        <taxon>Penicillium</taxon>
    </lineage>
</organism>
<comment type="caution">
    <text evidence="2">The sequence shown here is derived from an EMBL/GenBank/DDBJ whole genome shotgun (WGS) entry which is preliminary data.</text>
</comment>
<dbReference type="OrthoDB" id="4366200at2759"/>
<sequence length="353" mass="37963">MDPIDPNHAAFGLDQPAFDDQTFLNGLVNLDAGGPVNASYGFNYEENPDLMKSFDEYFASIPLDNLDMPGLDMPGLDQPISATPANCSAQPVSSNLPAHAPHTQVAYDPSIGVAYTPEDTDADKVRKWENLIAQANLANAGVPPSAPGPIAVETDGQDTQIVNSPNSLFDSPRSPSVEIIGTPSPTPPTPSPPQPPAATMATFNAAPNVTANATHAVQLPRALTNKKGYVQHVSPFAPVATIAPPVSSTANSRELENARLRIQSLAKERSFYQRNLRKATAIDPKTGKTSLQKLQAENLSLRRTNANQAQKLQDMKEEVNKEKSKFAALGAQYNEVAKRLHKAMVELRELKGQ</sequence>
<keyword evidence="1" id="KW-0175">Coiled coil</keyword>
<dbReference type="Proteomes" id="UP001147760">
    <property type="component" value="Unassembled WGS sequence"/>
</dbReference>
<protein>
    <submittedName>
        <fullName evidence="2">Uncharacterized protein</fullName>
    </submittedName>
</protein>
<proteinExistence type="predicted"/>